<dbReference type="SMART" id="SM00028">
    <property type="entry name" value="TPR"/>
    <property type="match status" value="5"/>
</dbReference>
<keyword evidence="2 3" id="KW-0802">TPR repeat</keyword>
<evidence type="ECO:0000256" key="3">
    <source>
        <dbReference type="PROSITE-ProRule" id="PRU00339"/>
    </source>
</evidence>
<evidence type="ECO:0000256" key="1">
    <source>
        <dbReference type="ARBA" id="ARBA00022737"/>
    </source>
</evidence>
<dbReference type="Pfam" id="PF13181">
    <property type="entry name" value="TPR_8"/>
    <property type="match status" value="1"/>
</dbReference>
<dbReference type="Pfam" id="PF00515">
    <property type="entry name" value="TPR_1"/>
    <property type="match status" value="1"/>
</dbReference>
<gene>
    <name evidence="4" type="ORF">AKO1_004806</name>
</gene>
<organism evidence="4 5">
    <name type="scientific">Acrasis kona</name>
    <dbReference type="NCBI Taxonomy" id="1008807"/>
    <lineage>
        <taxon>Eukaryota</taxon>
        <taxon>Discoba</taxon>
        <taxon>Heterolobosea</taxon>
        <taxon>Tetramitia</taxon>
        <taxon>Eutetramitia</taxon>
        <taxon>Acrasidae</taxon>
        <taxon>Acrasis</taxon>
    </lineage>
</organism>
<dbReference type="InterPro" id="IPR019734">
    <property type="entry name" value="TPR_rpt"/>
</dbReference>
<protein>
    <submittedName>
        <fullName evidence="4">Tetratricopeptide repeat protein</fullName>
    </submittedName>
</protein>
<evidence type="ECO:0000313" key="5">
    <source>
        <dbReference type="Proteomes" id="UP001431209"/>
    </source>
</evidence>
<accession>A0AAW2Z4A9</accession>
<feature type="repeat" description="TPR" evidence="3">
    <location>
        <begin position="115"/>
        <end position="148"/>
    </location>
</feature>
<keyword evidence="1" id="KW-0677">Repeat</keyword>
<name>A0AAW2Z4A9_9EUKA</name>
<dbReference type="InterPro" id="IPR050498">
    <property type="entry name" value="Ycf3"/>
</dbReference>
<evidence type="ECO:0000256" key="2">
    <source>
        <dbReference type="ARBA" id="ARBA00022803"/>
    </source>
</evidence>
<feature type="repeat" description="TPR" evidence="3">
    <location>
        <begin position="152"/>
        <end position="185"/>
    </location>
</feature>
<keyword evidence="5" id="KW-1185">Reference proteome</keyword>
<dbReference type="SUPFAM" id="SSF48452">
    <property type="entry name" value="TPR-like"/>
    <property type="match status" value="1"/>
</dbReference>
<proteinExistence type="predicted"/>
<comment type="caution">
    <text evidence="4">The sequence shown here is derived from an EMBL/GenBank/DDBJ whole genome shotgun (WGS) entry which is preliminary data.</text>
</comment>
<dbReference type="PANTHER" id="PTHR44858:SF1">
    <property type="entry name" value="UDP-N-ACETYLGLUCOSAMINE--PEPTIDE N-ACETYLGLUCOSAMINYLTRANSFERASE SPINDLY-RELATED"/>
    <property type="match status" value="1"/>
</dbReference>
<dbReference type="InterPro" id="IPR011990">
    <property type="entry name" value="TPR-like_helical_dom_sf"/>
</dbReference>
<dbReference type="AlphaFoldDB" id="A0AAW2Z4A9"/>
<reference evidence="4 5" key="1">
    <citation type="submission" date="2024-03" db="EMBL/GenBank/DDBJ databases">
        <title>The Acrasis kona genome and developmental transcriptomes reveal deep origins of eukaryotic multicellular pathways.</title>
        <authorList>
            <person name="Sheikh S."/>
            <person name="Fu C.-J."/>
            <person name="Brown M.W."/>
            <person name="Baldauf S.L."/>
        </authorList>
    </citation>
    <scope>NUCLEOTIDE SEQUENCE [LARGE SCALE GENOMIC DNA]</scope>
    <source>
        <strain evidence="4 5">ATCC MYA-3509</strain>
    </source>
</reference>
<dbReference type="PANTHER" id="PTHR44858">
    <property type="entry name" value="TETRATRICOPEPTIDE REPEAT PROTEIN 6"/>
    <property type="match status" value="1"/>
</dbReference>
<dbReference type="PROSITE" id="PS50005">
    <property type="entry name" value="TPR"/>
    <property type="match status" value="2"/>
</dbReference>
<dbReference type="Gene3D" id="1.25.40.10">
    <property type="entry name" value="Tetratricopeptide repeat domain"/>
    <property type="match status" value="2"/>
</dbReference>
<dbReference type="EMBL" id="JAOPGA020001032">
    <property type="protein sequence ID" value="KAL0484295.1"/>
    <property type="molecule type" value="Genomic_DNA"/>
</dbReference>
<evidence type="ECO:0000313" key="4">
    <source>
        <dbReference type="EMBL" id="KAL0484295.1"/>
    </source>
</evidence>
<sequence length="343" mass="39993">MRHTIRSLKVLRHILVTYNQHHPKVLYRSALIHWSLGNDFSAMKICRYALRVCELYNNSKSYNANPFEVGYCYRYWERIFRALIFDFSDLNEDAVTLYLEAAEFLKNNECPEPGYEVYLNLGNVYMNLDKYVEAIETFKNALSLKYIAFYHCACFSSMGVCYWSLNVFEEAIYNFTKSLQLYPTYVDSYSCRARVYTQTGCCENALRDLEKVFEIIQDAKHDRIKYVAECLSKGETLETMGRLEEAKQFLMSATEIYPSFNLYASLSGLELNIASINNVEEAQDVRNYILEIVTEGALRCRDPVELEYFYGLLADIPSDSEHEQIMNRNISEKISKGCLFRVD</sequence>
<dbReference type="PROSITE" id="PS50293">
    <property type="entry name" value="TPR_REGION"/>
    <property type="match status" value="1"/>
</dbReference>
<dbReference type="Proteomes" id="UP001431209">
    <property type="component" value="Unassembled WGS sequence"/>
</dbReference>